<dbReference type="OrthoDB" id="9768004at2"/>
<dbReference type="RefSeq" id="WP_090700127.1">
    <property type="nucleotide sequence ID" value="NZ_FOSP01000016.1"/>
</dbReference>
<gene>
    <name evidence="1" type="ORF">SAMN05216302_101662</name>
</gene>
<dbReference type="Proteomes" id="UP000199533">
    <property type="component" value="Unassembled WGS sequence"/>
</dbReference>
<accession>A0A1I4CMV0</accession>
<proteinExistence type="predicted"/>
<reference evidence="2" key="1">
    <citation type="submission" date="2016-10" db="EMBL/GenBank/DDBJ databases">
        <authorList>
            <person name="Varghese N."/>
            <person name="Submissions S."/>
        </authorList>
    </citation>
    <scope>NUCLEOTIDE SEQUENCE [LARGE SCALE GENOMIC DNA]</scope>
    <source>
        <strain evidence="2">Nm69</strain>
    </source>
</reference>
<protein>
    <submittedName>
        <fullName evidence="1">Uncharacterized protein</fullName>
    </submittedName>
</protein>
<dbReference type="InterPro" id="IPR029052">
    <property type="entry name" value="Metallo-depent_PP-like"/>
</dbReference>
<dbReference type="SUPFAM" id="SSF56300">
    <property type="entry name" value="Metallo-dependent phosphatases"/>
    <property type="match status" value="1"/>
</dbReference>
<dbReference type="EMBL" id="FOSP01000016">
    <property type="protein sequence ID" value="SFK82073.1"/>
    <property type="molecule type" value="Genomic_DNA"/>
</dbReference>
<name>A0A1I4CMV0_9PROT</name>
<sequence>MSWKKQLVDVVFFSGLGNVLAKALPEHWQRRAHERLNDLNPYSVIAGNHDLMRAARLAWVKAALEVFDNVRKNVQPNGLEADKLREILRFEKKEGKTC</sequence>
<organism evidence="1 2">
    <name type="scientific">Nitrosomonas aestuarii</name>
    <dbReference type="NCBI Taxonomy" id="52441"/>
    <lineage>
        <taxon>Bacteria</taxon>
        <taxon>Pseudomonadati</taxon>
        <taxon>Pseudomonadota</taxon>
        <taxon>Betaproteobacteria</taxon>
        <taxon>Nitrosomonadales</taxon>
        <taxon>Nitrosomonadaceae</taxon>
        <taxon>Nitrosomonas</taxon>
    </lineage>
</organism>
<evidence type="ECO:0000313" key="1">
    <source>
        <dbReference type="EMBL" id="SFK82073.1"/>
    </source>
</evidence>
<evidence type="ECO:0000313" key="2">
    <source>
        <dbReference type="Proteomes" id="UP000199533"/>
    </source>
</evidence>
<dbReference type="AlphaFoldDB" id="A0A1I4CMV0"/>
<dbReference type="STRING" id="52441.SAMN05216302_101662"/>
<keyword evidence="2" id="KW-1185">Reference proteome</keyword>